<dbReference type="Pfam" id="PF00664">
    <property type="entry name" value="ABC_membrane"/>
    <property type="match status" value="2"/>
</dbReference>
<evidence type="ECO:0000256" key="9">
    <source>
        <dbReference type="ARBA" id="ARBA00022737"/>
    </source>
</evidence>
<evidence type="ECO:0000256" key="11">
    <source>
        <dbReference type="ARBA" id="ARBA00022753"/>
    </source>
</evidence>
<evidence type="ECO:0000256" key="21">
    <source>
        <dbReference type="ARBA" id="ARBA00047914"/>
    </source>
</evidence>
<feature type="transmembrane region" description="Helical" evidence="29">
    <location>
        <begin position="274"/>
        <end position="296"/>
    </location>
</feature>
<keyword evidence="9" id="KW-0677">Repeat</keyword>
<comment type="function">
    <text evidence="27">Catalyzes the transport of the major hydrophobic bile salts, such as taurine and glycine-conjugated cholic acid across the canalicular membrane of hepatocytes in an ATP-dependent manner, therefore participates in hepatic bile acid homeostasis and consequently to lipid homeostasis through regulation of biliary lipid secretion in a bile salts dependent manner. Transports taurine-conjugated bile salts more rapidly than glycine-conjugated bile salts. Also transports non-bile acid compounds, such as pravastatin and fexofenadine in an ATP-dependent manner and may be involved in their biliary excretion.</text>
</comment>
<evidence type="ECO:0000256" key="10">
    <source>
        <dbReference type="ARBA" id="ARBA00022741"/>
    </source>
</evidence>
<feature type="domain" description="ABC transporter" evidence="30">
    <location>
        <begin position="1120"/>
        <end position="1358"/>
    </location>
</feature>
<evidence type="ECO:0000259" key="30">
    <source>
        <dbReference type="PROSITE" id="PS50893"/>
    </source>
</evidence>
<keyword evidence="16 29" id="KW-0472">Membrane</keyword>
<evidence type="ECO:0000256" key="13">
    <source>
        <dbReference type="ARBA" id="ARBA00022843"/>
    </source>
</evidence>
<dbReference type="GO" id="GO:0015722">
    <property type="term" value="P:canalicular bile acid transport"/>
    <property type="evidence" value="ECO:0007669"/>
    <property type="project" value="UniProtKB-ARBA"/>
</dbReference>
<keyword evidence="10" id="KW-0547">Nucleotide-binding</keyword>
<feature type="domain" description="ABC transporter" evidence="30">
    <location>
        <begin position="452"/>
        <end position="688"/>
    </location>
</feature>
<dbReference type="InterPro" id="IPR003439">
    <property type="entry name" value="ABC_transporter-like_ATP-bd"/>
</dbReference>
<feature type="domain" description="ABC transmembrane type-1" evidence="31">
    <location>
        <begin position="798"/>
        <end position="1085"/>
    </location>
</feature>
<accession>A0A3P9LGC2</accession>
<dbReference type="PROSITE" id="PS50929">
    <property type="entry name" value="ABC_TM1F"/>
    <property type="match status" value="2"/>
</dbReference>
<evidence type="ECO:0000256" key="7">
    <source>
        <dbReference type="ARBA" id="ARBA00022553"/>
    </source>
</evidence>
<dbReference type="InterPro" id="IPR027417">
    <property type="entry name" value="P-loop_NTPase"/>
</dbReference>
<comment type="catalytic activity">
    <reaction evidence="24">
        <text>glycochenodeoxycholate(in) + ATP + H2O = glycochenodeoxycholate(out) + ADP + phosphate + H(+)</text>
        <dbReference type="Rhea" id="RHEA:50060"/>
        <dbReference type="ChEBI" id="CHEBI:15377"/>
        <dbReference type="ChEBI" id="CHEBI:15378"/>
        <dbReference type="ChEBI" id="CHEBI:30616"/>
        <dbReference type="ChEBI" id="CHEBI:36252"/>
        <dbReference type="ChEBI" id="CHEBI:43474"/>
        <dbReference type="ChEBI" id="CHEBI:456216"/>
    </reaction>
    <physiologicalReaction direction="left-to-right" evidence="24">
        <dbReference type="Rhea" id="RHEA:50061"/>
    </physiologicalReaction>
</comment>
<evidence type="ECO:0000256" key="17">
    <source>
        <dbReference type="ARBA" id="ARBA00023180"/>
    </source>
</evidence>
<evidence type="ECO:0000256" key="28">
    <source>
        <dbReference type="ARBA" id="ARBA00049709"/>
    </source>
</evidence>
<organism evidence="32 33">
    <name type="scientific">Oryzias latipes</name>
    <name type="common">Japanese rice fish</name>
    <name type="synonym">Japanese killifish</name>
    <dbReference type="NCBI Taxonomy" id="8090"/>
    <lineage>
        <taxon>Eukaryota</taxon>
        <taxon>Metazoa</taxon>
        <taxon>Chordata</taxon>
        <taxon>Craniata</taxon>
        <taxon>Vertebrata</taxon>
        <taxon>Euteleostomi</taxon>
        <taxon>Actinopterygii</taxon>
        <taxon>Neopterygii</taxon>
        <taxon>Teleostei</taxon>
        <taxon>Neoteleostei</taxon>
        <taxon>Acanthomorphata</taxon>
        <taxon>Ovalentaria</taxon>
        <taxon>Atherinomorphae</taxon>
        <taxon>Beloniformes</taxon>
        <taxon>Adrianichthyidae</taxon>
        <taxon>Oryziinae</taxon>
        <taxon>Oryzias</taxon>
    </lineage>
</organism>
<comment type="catalytic activity">
    <reaction evidence="22">
        <text>glycoursodeoxycholate(in) + ATP + H2O = glycoursodeoxycholate(out) + ADP + phosphate + H(+)</text>
        <dbReference type="Rhea" id="RHEA:50068"/>
        <dbReference type="ChEBI" id="CHEBI:15377"/>
        <dbReference type="ChEBI" id="CHEBI:15378"/>
        <dbReference type="ChEBI" id="CHEBI:30616"/>
        <dbReference type="ChEBI" id="CHEBI:43474"/>
        <dbReference type="ChEBI" id="CHEBI:132030"/>
        <dbReference type="ChEBI" id="CHEBI:456216"/>
    </reaction>
    <physiologicalReaction direction="left-to-right" evidence="22">
        <dbReference type="Rhea" id="RHEA:50069"/>
    </physiologicalReaction>
</comment>
<comment type="similarity">
    <text evidence="4">Belongs to the ABC transporter superfamily. ABCB family. Multidrug resistance exporter (TC 3.A.1.201) subfamily.</text>
</comment>
<evidence type="ECO:0000256" key="24">
    <source>
        <dbReference type="ARBA" id="ARBA00049216"/>
    </source>
</evidence>
<feature type="transmembrane region" description="Helical" evidence="29">
    <location>
        <begin position="837"/>
        <end position="862"/>
    </location>
</feature>
<evidence type="ECO:0000256" key="20">
    <source>
        <dbReference type="ARBA" id="ARBA00047763"/>
    </source>
</evidence>
<comment type="catalytic activity">
    <reaction evidence="19">
        <text>taurocholate(in) + ATP + H2O = taurocholate(out) + ADP + phosphate + H(+)</text>
        <dbReference type="Rhea" id="RHEA:50052"/>
        <dbReference type="ChEBI" id="CHEBI:15377"/>
        <dbReference type="ChEBI" id="CHEBI:15378"/>
        <dbReference type="ChEBI" id="CHEBI:30616"/>
        <dbReference type="ChEBI" id="CHEBI:36257"/>
        <dbReference type="ChEBI" id="CHEBI:43474"/>
        <dbReference type="ChEBI" id="CHEBI:456216"/>
    </reaction>
    <physiologicalReaction direction="left-to-right" evidence="19">
        <dbReference type="Rhea" id="RHEA:50053"/>
    </physiologicalReaction>
</comment>
<dbReference type="GO" id="GO:0016887">
    <property type="term" value="F:ATP hydrolysis activity"/>
    <property type="evidence" value="ECO:0007669"/>
    <property type="project" value="InterPro"/>
</dbReference>
<dbReference type="GO" id="GO:0016324">
    <property type="term" value="C:apical plasma membrane"/>
    <property type="evidence" value="ECO:0007669"/>
    <property type="project" value="UniProtKB-SubCell"/>
</dbReference>
<evidence type="ECO:0000256" key="6">
    <source>
        <dbReference type="ARBA" id="ARBA00022475"/>
    </source>
</evidence>
<dbReference type="FunFam" id="1.20.1560.10:FF:000046">
    <property type="entry name" value="ATP-binding cassette subfamily B member 11"/>
    <property type="match status" value="1"/>
</dbReference>
<comment type="catalytic activity">
    <reaction evidence="23">
        <text>cholate(in) + ATP + H2O = cholate(out) + ADP + phosphate + H(+)</text>
        <dbReference type="Rhea" id="RHEA:50048"/>
        <dbReference type="ChEBI" id="CHEBI:15377"/>
        <dbReference type="ChEBI" id="CHEBI:15378"/>
        <dbReference type="ChEBI" id="CHEBI:29747"/>
        <dbReference type="ChEBI" id="CHEBI:30616"/>
        <dbReference type="ChEBI" id="CHEBI:43474"/>
        <dbReference type="ChEBI" id="CHEBI:456216"/>
    </reaction>
    <physiologicalReaction direction="left-to-right" evidence="23">
        <dbReference type="Rhea" id="RHEA:50049"/>
    </physiologicalReaction>
</comment>
<evidence type="ECO:0000256" key="1">
    <source>
        <dbReference type="ARBA" id="ARBA00004337"/>
    </source>
</evidence>
<comment type="subunit">
    <text evidence="28">Interacts with HAX1. Interacts with the adapter protein complex 2 (AP-2) throught AP2A2 or AP2A1; this interaction regulates cell membrane expression of ABCB11 through its internalization in a clathrin-dependent manner and its subsequent degradation.</text>
</comment>
<keyword evidence="6" id="KW-1003">Cell membrane</keyword>
<evidence type="ECO:0000256" key="2">
    <source>
        <dbReference type="ARBA" id="ARBA00004424"/>
    </source>
</evidence>
<reference evidence="32" key="4">
    <citation type="submission" date="2025-09" db="UniProtKB">
        <authorList>
            <consortium name="Ensembl"/>
        </authorList>
    </citation>
    <scope>IDENTIFICATION</scope>
    <source>
        <strain evidence="32">HNI</strain>
    </source>
</reference>
<dbReference type="FunFam" id="1.20.1560.10:FF:000051">
    <property type="entry name" value="ATP-binding cassette subfamily B member 11"/>
    <property type="match status" value="1"/>
</dbReference>
<evidence type="ECO:0000256" key="18">
    <source>
        <dbReference type="ARBA" id="ARBA00023630"/>
    </source>
</evidence>
<evidence type="ECO:0000256" key="15">
    <source>
        <dbReference type="ARBA" id="ARBA00022989"/>
    </source>
</evidence>
<dbReference type="CDD" id="cd18578">
    <property type="entry name" value="ABC_6TM_Pgp_ABCB1_D2_like"/>
    <property type="match status" value="1"/>
</dbReference>
<dbReference type="InterPro" id="IPR039421">
    <property type="entry name" value="Type_1_exporter"/>
</dbReference>
<evidence type="ECO:0000256" key="5">
    <source>
        <dbReference type="ARBA" id="ARBA00022448"/>
    </source>
</evidence>
<name>A0A3P9LGC2_ORYLA</name>
<evidence type="ECO:0000256" key="12">
    <source>
        <dbReference type="ARBA" id="ARBA00022840"/>
    </source>
</evidence>
<keyword evidence="8 29" id="KW-0812">Transmembrane</keyword>
<dbReference type="InterPro" id="IPR011527">
    <property type="entry name" value="ABC1_TM_dom"/>
</dbReference>
<evidence type="ECO:0000256" key="14">
    <source>
        <dbReference type="ARBA" id="ARBA00022967"/>
    </source>
</evidence>
<dbReference type="SUPFAM" id="SSF90123">
    <property type="entry name" value="ABC transporter transmembrane region"/>
    <property type="match status" value="2"/>
</dbReference>
<dbReference type="Gene3D" id="1.20.1560.10">
    <property type="entry name" value="ABC transporter type 1, transmembrane domain"/>
    <property type="match status" value="1"/>
</dbReference>
<dbReference type="GO" id="GO:0005524">
    <property type="term" value="F:ATP binding"/>
    <property type="evidence" value="ECO:0007669"/>
    <property type="project" value="UniProtKB-KW"/>
</dbReference>
<feature type="transmembrane region" description="Helical" evidence="29">
    <location>
        <begin position="386"/>
        <end position="405"/>
    </location>
</feature>
<evidence type="ECO:0000256" key="4">
    <source>
        <dbReference type="ARBA" id="ARBA00007577"/>
    </source>
</evidence>
<keyword evidence="12" id="KW-0067">ATP-binding</keyword>
<dbReference type="PROSITE" id="PS50893">
    <property type="entry name" value="ABC_TRANSPORTER_2"/>
    <property type="match status" value="2"/>
</dbReference>
<evidence type="ECO:0000256" key="3">
    <source>
        <dbReference type="ARBA" id="ARBA00004565"/>
    </source>
</evidence>
<feature type="transmembrane region" description="Helical" evidence="29">
    <location>
        <begin position="174"/>
        <end position="198"/>
    </location>
</feature>
<feature type="transmembrane region" description="Helical" evidence="29">
    <location>
        <begin position="352"/>
        <end position="374"/>
    </location>
</feature>
<dbReference type="FunFam" id="3.40.50.300:FF:000479">
    <property type="entry name" value="Multidrug resistance protein 1A"/>
    <property type="match status" value="2"/>
</dbReference>
<comment type="catalytic activity">
    <reaction evidence="20">
        <text>glycocholate(in) + ATP + H2O = glycocholate(out) + ADP + phosphate + H(+)</text>
        <dbReference type="Rhea" id="RHEA:50056"/>
        <dbReference type="ChEBI" id="CHEBI:15377"/>
        <dbReference type="ChEBI" id="CHEBI:15378"/>
        <dbReference type="ChEBI" id="CHEBI:29746"/>
        <dbReference type="ChEBI" id="CHEBI:30616"/>
        <dbReference type="ChEBI" id="CHEBI:43474"/>
        <dbReference type="ChEBI" id="CHEBI:456216"/>
    </reaction>
    <physiologicalReaction direction="left-to-right" evidence="20">
        <dbReference type="Rhea" id="RHEA:50057"/>
    </physiologicalReaction>
</comment>
<evidence type="ECO:0000256" key="29">
    <source>
        <dbReference type="SAM" id="Phobius"/>
    </source>
</evidence>
<proteinExistence type="inferred from homology"/>
<feature type="transmembrane region" description="Helical" evidence="29">
    <location>
        <begin position="69"/>
        <end position="96"/>
    </location>
</feature>
<feature type="transmembrane region" description="Helical" evidence="29">
    <location>
        <begin position="794"/>
        <end position="817"/>
    </location>
</feature>
<evidence type="ECO:0000313" key="32">
    <source>
        <dbReference type="Ensembl" id="ENSORLP00020019761.1"/>
    </source>
</evidence>
<dbReference type="Gene3D" id="3.40.50.300">
    <property type="entry name" value="P-loop containing nucleotide triphosphate hydrolases"/>
    <property type="match status" value="2"/>
</dbReference>
<dbReference type="GO" id="GO:0140359">
    <property type="term" value="F:ABC-type transporter activity"/>
    <property type="evidence" value="ECO:0007669"/>
    <property type="project" value="InterPro"/>
</dbReference>
<keyword evidence="14" id="KW-1278">Translocase</keyword>
<dbReference type="Proteomes" id="UP000265180">
    <property type="component" value="Chromosome 2"/>
</dbReference>
<reference key="1">
    <citation type="journal article" date="2007" name="Nature">
        <title>The medaka draft genome and insights into vertebrate genome evolution.</title>
        <authorList>
            <person name="Kasahara M."/>
            <person name="Naruse K."/>
            <person name="Sasaki S."/>
            <person name="Nakatani Y."/>
            <person name="Qu W."/>
            <person name="Ahsan B."/>
            <person name="Yamada T."/>
            <person name="Nagayasu Y."/>
            <person name="Doi K."/>
            <person name="Kasai Y."/>
            <person name="Jindo T."/>
            <person name="Kobayashi D."/>
            <person name="Shimada A."/>
            <person name="Toyoda A."/>
            <person name="Kuroki Y."/>
            <person name="Fujiyama A."/>
            <person name="Sasaki T."/>
            <person name="Shimizu A."/>
            <person name="Asakawa S."/>
            <person name="Shimizu N."/>
            <person name="Hashimoto S."/>
            <person name="Yang J."/>
            <person name="Lee Y."/>
            <person name="Matsushima K."/>
            <person name="Sugano S."/>
            <person name="Sakaizumi M."/>
            <person name="Narita T."/>
            <person name="Ohishi K."/>
            <person name="Haga S."/>
            <person name="Ohta F."/>
            <person name="Nomoto H."/>
            <person name="Nogata K."/>
            <person name="Morishita T."/>
            <person name="Endo T."/>
            <person name="Shin-I T."/>
            <person name="Takeda H."/>
            <person name="Morishita S."/>
            <person name="Kohara Y."/>
        </authorList>
    </citation>
    <scope>NUCLEOTIDE SEQUENCE [LARGE SCALE GENOMIC DNA]</scope>
    <source>
        <strain>Hd-rR</strain>
    </source>
</reference>
<comment type="catalytic activity">
    <reaction evidence="26">
        <text>taurochenodeoxycholate(in) + ATP + H2O = taurochenodeoxycholate(out) + ADP + phosphate + H(+)</text>
        <dbReference type="Rhea" id="RHEA:50064"/>
        <dbReference type="ChEBI" id="CHEBI:9407"/>
        <dbReference type="ChEBI" id="CHEBI:15377"/>
        <dbReference type="ChEBI" id="CHEBI:15378"/>
        <dbReference type="ChEBI" id="CHEBI:30616"/>
        <dbReference type="ChEBI" id="CHEBI:43474"/>
        <dbReference type="ChEBI" id="CHEBI:456216"/>
    </reaction>
    <physiologicalReaction direction="left-to-right" evidence="26">
        <dbReference type="Rhea" id="RHEA:50065"/>
    </physiologicalReaction>
</comment>
<dbReference type="Ensembl" id="ENSORLT00020028953.1">
    <property type="protein sequence ID" value="ENSORLP00020019761.1"/>
    <property type="gene ID" value="ENSORLG00020000932.1"/>
</dbReference>
<evidence type="ECO:0000256" key="25">
    <source>
        <dbReference type="ARBA" id="ARBA00049271"/>
    </source>
</evidence>
<evidence type="ECO:0000313" key="33">
    <source>
        <dbReference type="Proteomes" id="UP000265180"/>
    </source>
</evidence>
<evidence type="ECO:0000256" key="26">
    <source>
        <dbReference type="ARBA" id="ARBA00049525"/>
    </source>
</evidence>
<dbReference type="CDD" id="cd03249">
    <property type="entry name" value="ABC_MTABC3_MDL1_MDL2"/>
    <property type="match status" value="2"/>
</dbReference>
<evidence type="ECO:0000256" key="19">
    <source>
        <dbReference type="ARBA" id="ARBA00047495"/>
    </source>
</evidence>
<comment type="subcellular location">
    <subcellularLocation>
        <location evidence="2">Apical cell membrane</location>
        <topology evidence="2">Multi-pass membrane protein</topology>
    </subcellularLocation>
    <subcellularLocation>
        <location evidence="1">Endosome membrane</location>
        <topology evidence="1">Multi-pass membrane protein</topology>
    </subcellularLocation>
    <subcellularLocation>
        <location evidence="3">Recycling endosome membrane</location>
    </subcellularLocation>
</comment>
<evidence type="ECO:0000256" key="8">
    <source>
        <dbReference type="ARBA" id="ARBA00022692"/>
    </source>
</evidence>
<sequence>MPNESVKLRSIKKLGHDNNSYQVTDEEQAGSYMTISNSKGTEKAQEKENQPAIRVGFFQLFRFATCKDVLMMVLGSVCAVLHGSAQPLMLLVFGLLTDTFIDYDIELQELSDDRKECVNNTIQWKRNYTGTLDMTLPLNQSFGSLINSTLEMFTPLSNMSCGILDIEHEMTLFALYYVGIGAGVFLLGYFQISLWVTAAARQIQLIRKLYFSKVMRMEIGWFDCTSVGELNTRLSDDINKINDAIADQVSIFVQRFTTFVCGFCIGFVKGWKLTLVIVAASPLIGIGAGLMALFVAKLTGMELQAYAKAGAVADEVLSSIRTVAAFGGEIKEVERYDRNLVSAQRWGIRKGLIMGFFTGYMWLIIFLCYALAFWYGSTLVVDTAEYTPGTLLQVFFGVLVAAMSLGQASPCLEAFAAGRGAATIIFETIDREPQIDCLSESGYKLERVKGDIEFHNVTFHYPSRPEVKILDQLSVQVNSGETTAFVGPSGAGKSTATQLIQRFYDPLEGMVTLDGHDIRGLNIQWLRSLIGIVEQEPVLFATTIAENIRYGRPGVSMDDIINAAKEANAYNFIMDLPQKFDTLVGEGGGQMSGGQKQRIAIARALVRNPRILLLDMATSALDNESEAVVQEALDKVRMGRTTISIAHRLSTIKNADVIVGFEHGRAVERGKHNELLERKGVYFTLVTLQSQGDKALNEKAQQMADSEQQEAERLNLSRAGSYRASLRASLHQRSRSQLSNLIPESSINVAGDLGLRTYSVSPSEKYDKATPEEEEEQVEPAPVARILKYNAPEWPYMLFGSLGAAINGGVNPVYSLLFSQILATFSVQDPAAQRREIDGICVFFAMVGVVSFFTQMLQGYAFSKSGELLTRRLRRIGFHAMLGQEIGWFDDHRNSPGALTTRLATDASQVQGATGSQIGMIVNSLTNIGVAVLMSFYFSWKLTLLILCFLPFLALSGGFQAKMLTGFAKQDKQAMETAGRISGEALNNIRTIAGLGKEKNFVEMYEFQLDAPYQAALKKANVYGACYGFAQCVVFMTNSASYRFGGYLVKQEGLHFSLVFRVISAIVTSGTALGRASSYTPDYAKAKISAARFFQLLDRIPTISVYSDKGDKWNNFQGNIEFIDCKFTYPTRPDIQVLNGLTVSVKPGQTLAFVGSSGCGKSTSVQLLERFYDPDHGKVLIDGHDSKHVNVPYLRSKIGIVSQEPILFDCSIAENIKYGDNSREISMDEVILAAKKAQLHDFVTALPEQYNTNVGSQGSQLSRGQKQRIAIARAIIRDPKILLLDEATSALDTESEKTVQEALDKAREGRTCIVIAHRLSTIQNSDIIAVMSRGILIEQGSHDQLMGLKGAYYKLVTTGAPIS</sequence>
<dbReference type="PANTHER" id="PTHR43394">
    <property type="entry name" value="ATP-DEPENDENT PERMEASE MDL1, MITOCHONDRIAL"/>
    <property type="match status" value="1"/>
</dbReference>
<dbReference type="GO" id="GO:0015125">
    <property type="term" value="F:bile acid transmembrane transporter activity"/>
    <property type="evidence" value="ECO:0007669"/>
    <property type="project" value="UniProtKB-ARBA"/>
</dbReference>
<dbReference type="SMART" id="SM00382">
    <property type="entry name" value="AAA"/>
    <property type="match status" value="2"/>
</dbReference>
<keyword evidence="11" id="KW-0967">Endosome</keyword>
<dbReference type="PROSITE" id="PS00211">
    <property type="entry name" value="ABC_TRANSPORTER_1"/>
    <property type="match status" value="1"/>
</dbReference>
<dbReference type="PANTHER" id="PTHR43394:SF23">
    <property type="entry name" value="ATP-BINDING CASSETTE SUBFAMILY B MEMBER 11, GENE 2"/>
    <property type="match status" value="1"/>
</dbReference>
<reference evidence="32 33" key="2">
    <citation type="submission" date="2017-04" db="EMBL/GenBank/DDBJ databases">
        <title>CpG methylation of centromeres and impact of large insertions on vertebrate speciation.</title>
        <authorList>
            <person name="Ichikawa K."/>
            <person name="Yoshimura J."/>
            <person name="Morishita S."/>
        </authorList>
    </citation>
    <scope>NUCLEOTIDE SEQUENCE</scope>
    <source>
        <strain evidence="32 33">HNI</strain>
    </source>
</reference>
<comment type="catalytic activity">
    <reaction evidence="21">
        <text>pravastatin(in) + ATP + H2O = pravastatin(out) + ADP + phosphate + H(+)</text>
        <dbReference type="Rhea" id="RHEA:63908"/>
        <dbReference type="ChEBI" id="CHEBI:15377"/>
        <dbReference type="ChEBI" id="CHEBI:15378"/>
        <dbReference type="ChEBI" id="CHEBI:30616"/>
        <dbReference type="ChEBI" id="CHEBI:43474"/>
        <dbReference type="ChEBI" id="CHEBI:63660"/>
        <dbReference type="ChEBI" id="CHEBI:456216"/>
    </reaction>
    <physiologicalReaction direction="left-to-right" evidence="21">
        <dbReference type="Rhea" id="RHEA:63909"/>
    </physiologicalReaction>
</comment>
<keyword evidence="17" id="KW-0325">Glycoprotein</keyword>
<dbReference type="InterPro" id="IPR003593">
    <property type="entry name" value="AAA+_ATPase"/>
</dbReference>
<reference evidence="32" key="3">
    <citation type="submission" date="2025-08" db="UniProtKB">
        <authorList>
            <consortium name="Ensembl"/>
        </authorList>
    </citation>
    <scope>IDENTIFICATION</scope>
    <source>
        <strain evidence="32">HNI</strain>
    </source>
</reference>
<dbReference type="GO" id="GO:0055038">
    <property type="term" value="C:recycling endosome membrane"/>
    <property type="evidence" value="ECO:0007669"/>
    <property type="project" value="UniProtKB-SubCell"/>
</dbReference>
<keyword evidence="7" id="KW-0597">Phosphoprotein</keyword>
<comment type="catalytic activity">
    <reaction evidence="25">
        <text>tauroursodeoxycholate(in) + ATP + H2O = tauroursodeoxycholate(out) + ADP + phosphate + H(+)</text>
        <dbReference type="Rhea" id="RHEA:50072"/>
        <dbReference type="ChEBI" id="CHEBI:15377"/>
        <dbReference type="ChEBI" id="CHEBI:15378"/>
        <dbReference type="ChEBI" id="CHEBI:30616"/>
        <dbReference type="ChEBI" id="CHEBI:43474"/>
        <dbReference type="ChEBI" id="CHEBI:132028"/>
        <dbReference type="ChEBI" id="CHEBI:456216"/>
    </reaction>
    <physiologicalReaction direction="left-to-right" evidence="25">
        <dbReference type="Rhea" id="RHEA:50073"/>
    </physiologicalReaction>
</comment>
<dbReference type="SUPFAM" id="SSF52540">
    <property type="entry name" value="P-loop containing nucleoside triphosphate hydrolases"/>
    <property type="match status" value="2"/>
</dbReference>
<dbReference type="Pfam" id="PF00005">
    <property type="entry name" value="ABC_tran"/>
    <property type="match status" value="2"/>
</dbReference>
<keyword evidence="13" id="KW-0832">Ubl conjugation</keyword>
<evidence type="ECO:0000256" key="27">
    <source>
        <dbReference type="ARBA" id="ARBA00049631"/>
    </source>
</evidence>
<keyword evidence="15 29" id="KW-1133">Transmembrane helix</keyword>
<dbReference type="CDD" id="cd18577">
    <property type="entry name" value="ABC_6TM_Pgp_ABCB1_D1_like"/>
    <property type="match status" value="1"/>
</dbReference>
<evidence type="ECO:0000256" key="22">
    <source>
        <dbReference type="ARBA" id="ARBA00048306"/>
    </source>
</evidence>
<evidence type="ECO:0000259" key="31">
    <source>
        <dbReference type="PROSITE" id="PS50929"/>
    </source>
</evidence>
<evidence type="ECO:0000256" key="23">
    <source>
        <dbReference type="ARBA" id="ARBA00048732"/>
    </source>
</evidence>
<feature type="transmembrane region" description="Helical" evidence="29">
    <location>
        <begin position="918"/>
        <end position="938"/>
    </location>
</feature>
<protein>
    <recommendedName>
        <fullName evidence="18">Bile salt export pump</fullName>
    </recommendedName>
</protein>
<keyword evidence="5" id="KW-0813">Transport</keyword>
<evidence type="ECO:0000256" key="16">
    <source>
        <dbReference type="ARBA" id="ARBA00023136"/>
    </source>
</evidence>
<feature type="transmembrane region" description="Helical" evidence="29">
    <location>
        <begin position="944"/>
        <end position="965"/>
    </location>
</feature>
<dbReference type="InterPro" id="IPR017871">
    <property type="entry name" value="ABC_transporter-like_CS"/>
</dbReference>
<feature type="domain" description="ABC transmembrane type-1" evidence="31">
    <location>
        <begin position="73"/>
        <end position="417"/>
    </location>
</feature>
<dbReference type="InterPro" id="IPR036640">
    <property type="entry name" value="ABC1_TM_sf"/>
</dbReference>